<feature type="transmembrane region" description="Helical" evidence="9">
    <location>
        <begin position="151"/>
        <end position="169"/>
    </location>
</feature>
<keyword evidence="6 9" id="KW-0472">Membrane</keyword>
<dbReference type="Proteomes" id="UP001249851">
    <property type="component" value="Unassembled WGS sequence"/>
</dbReference>
<dbReference type="InterPro" id="IPR050569">
    <property type="entry name" value="TAAR"/>
</dbReference>
<proteinExistence type="predicted"/>
<evidence type="ECO:0000256" key="6">
    <source>
        <dbReference type="ARBA" id="ARBA00023136"/>
    </source>
</evidence>
<dbReference type="SMART" id="SM01381">
    <property type="entry name" value="7TM_GPCR_Srsx"/>
    <property type="match status" value="1"/>
</dbReference>
<dbReference type="PRINTS" id="PR00237">
    <property type="entry name" value="GPCRRHODOPSN"/>
</dbReference>
<dbReference type="PANTHER" id="PTHR24249">
    <property type="entry name" value="HISTAMINE RECEPTOR-RELATED G-PROTEIN COUPLED RECEPTOR"/>
    <property type="match status" value="1"/>
</dbReference>
<dbReference type="EMBL" id="JARQWQ010000079">
    <property type="protein sequence ID" value="KAK2553243.1"/>
    <property type="molecule type" value="Genomic_DNA"/>
</dbReference>
<dbReference type="Pfam" id="PF00001">
    <property type="entry name" value="7tm_1"/>
    <property type="match status" value="2"/>
</dbReference>
<feature type="transmembrane region" description="Helical" evidence="9">
    <location>
        <begin position="109"/>
        <end position="130"/>
    </location>
</feature>
<keyword evidence="7 11" id="KW-0675">Receptor</keyword>
<evidence type="ECO:0000256" key="2">
    <source>
        <dbReference type="ARBA" id="ARBA00022475"/>
    </source>
</evidence>
<dbReference type="InterPro" id="IPR017452">
    <property type="entry name" value="GPCR_Rhodpsn_7TM"/>
</dbReference>
<organism evidence="11 12">
    <name type="scientific">Acropora cervicornis</name>
    <name type="common">Staghorn coral</name>
    <dbReference type="NCBI Taxonomy" id="6130"/>
    <lineage>
        <taxon>Eukaryota</taxon>
        <taxon>Metazoa</taxon>
        <taxon>Cnidaria</taxon>
        <taxon>Anthozoa</taxon>
        <taxon>Hexacorallia</taxon>
        <taxon>Scleractinia</taxon>
        <taxon>Astrocoeniina</taxon>
        <taxon>Acroporidae</taxon>
        <taxon>Acropora</taxon>
    </lineage>
</organism>
<sequence length="339" mass="37561">MESSSSPRNLSLSYAASSSMSTTSSQYLGDCHTIALCSLLGVASLLGTFGNALVLSSIIKFDNLHEIPDFFIFSLSLSDLLVTALYQPLRIYRITHLEETSENMTLMQISSFLGFLSLIASISNIFGVTVERLISIRFPLKYDLLVTRKRAMTSLICVWIFSTAHAAIVFKPGSHRSFTSIFLLVLIAGTTSIYVYLFTVAKRIEAAVNRNTPFQNENNQPGNAGRHKAAKTIAIILAVALLCWVPFLIATPFLRDSIRPIFLSLQALSVCNSSINPYIYCARSQRFYEAFLRLLGLRRRLRVGGMSINPVDPVSRPACAANQIKEPRNETNNMADVDL</sequence>
<dbReference type="CDD" id="cd00637">
    <property type="entry name" value="7tm_classA_rhodopsin-like"/>
    <property type="match status" value="1"/>
</dbReference>
<feature type="transmembrane region" description="Helical" evidence="9">
    <location>
        <begin position="70"/>
        <end position="89"/>
    </location>
</feature>
<dbReference type="GO" id="GO:0004930">
    <property type="term" value="F:G protein-coupled receptor activity"/>
    <property type="evidence" value="ECO:0007669"/>
    <property type="project" value="UniProtKB-KW"/>
</dbReference>
<feature type="transmembrane region" description="Helical" evidence="9">
    <location>
        <begin position="181"/>
        <end position="201"/>
    </location>
</feature>
<evidence type="ECO:0000313" key="12">
    <source>
        <dbReference type="Proteomes" id="UP001249851"/>
    </source>
</evidence>
<dbReference type="Gene3D" id="1.20.1070.10">
    <property type="entry name" value="Rhodopsin 7-helix transmembrane proteins"/>
    <property type="match status" value="1"/>
</dbReference>
<dbReference type="AlphaFoldDB" id="A0AAD9Q239"/>
<feature type="transmembrane region" description="Helical" evidence="9">
    <location>
        <begin position="233"/>
        <end position="254"/>
    </location>
</feature>
<dbReference type="SUPFAM" id="SSF81321">
    <property type="entry name" value="Family A G protein-coupled receptor-like"/>
    <property type="match status" value="1"/>
</dbReference>
<gene>
    <name evidence="11" type="ORF">P5673_025443</name>
</gene>
<feature type="transmembrane region" description="Helical" evidence="9">
    <location>
        <begin position="33"/>
        <end position="58"/>
    </location>
</feature>
<keyword evidence="5" id="KW-0297">G-protein coupled receptor</keyword>
<dbReference type="InterPro" id="IPR000276">
    <property type="entry name" value="GPCR_Rhodpsn"/>
</dbReference>
<dbReference type="PANTHER" id="PTHR24249:SF372">
    <property type="entry name" value="G-PROTEIN COUPLED RECEPTORS FAMILY 1 PROFILE DOMAIN-CONTAINING PROTEIN"/>
    <property type="match status" value="1"/>
</dbReference>
<keyword evidence="4 9" id="KW-1133">Transmembrane helix</keyword>
<evidence type="ECO:0000256" key="9">
    <source>
        <dbReference type="SAM" id="Phobius"/>
    </source>
</evidence>
<reference evidence="11" key="1">
    <citation type="journal article" date="2023" name="G3 (Bethesda)">
        <title>Whole genome assembly and annotation of the endangered Caribbean coral Acropora cervicornis.</title>
        <authorList>
            <person name="Selwyn J.D."/>
            <person name="Vollmer S.V."/>
        </authorList>
    </citation>
    <scope>NUCLEOTIDE SEQUENCE</scope>
    <source>
        <strain evidence="11">K2</strain>
    </source>
</reference>
<keyword evidence="3 9" id="KW-0812">Transmembrane</keyword>
<reference evidence="11" key="2">
    <citation type="journal article" date="2023" name="Science">
        <title>Genomic signatures of disease resistance in endangered staghorn corals.</title>
        <authorList>
            <person name="Vollmer S.V."/>
            <person name="Selwyn J.D."/>
            <person name="Despard B.A."/>
            <person name="Roesel C.L."/>
        </authorList>
    </citation>
    <scope>NUCLEOTIDE SEQUENCE</scope>
    <source>
        <strain evidence="11">K2</strain>
    </source>
</reference>
<comment type="subcellular location">
    <subcellularLocation>
        <location evidence="1">Cell membrane</location>
        <topology evidence="1">Multi-pass membrane protein</topology>
    </subcellularLocation>
</comment>
<evidence type="ECO:0000259" key="10">
    <source>
        <dbReference type="PROSITE" id="PS50262"/>
    </source>
</evidence>
<dbReference type="GO" id="GO:0005886">
    <property type="term" value="C:plasma membrane"/>
    <property type="evidence" value="ECO:0007669"/>
    <property type="project" value="UniProtKB-SubCell"/>
</dbReference>
<evidence type="ECO:0000313" key="11">
    <source>
        <dbReference type="EMBL" id="KAK2553243.1"/>
    </source>
</evidence>
<keyword evidence="2" id="KW-1003">Cell membrane</keyword>
<dbReference type="PROSITE" id="PS50262">
    <property type="entry name" value="G_PROTEIN_RECEP_F1_2"/>
    <property type="match status" value="1"/>
</dbReference>
<keyword evidence="12" id="KW-1185">Reference proteome</keyword>
<evidence type="ECO:0000256" key="1">
    <source>
        <dbReference type="ARBA" id="ARBA00004651"/>
    </source>
</evidence>
<protein>
    <submittedName>
        <fullName evidence="11">Beta-2 adrenergic receptor</fullName>
    </submittedName>
</protein>
<keyword evidence="8" id="KW-0807">Transducer</keyword>
<name>A0AAD9Q239_ACRCE</name>
<evidence type="ECO:0000256" key="3">
    <source>
        <dbReference type="ARBA" id="ARBA00022692"/>
    </source>
</evidence>
<evidence type="ECO:0000256" key="7">
    <source>
        <dbReference type="ARBA" id="ARBA00023170"/>
    </source>
</evidence>
<evidence type="ECO:0000256" key="5">
    <source>
        <dbReference type="ARBA" id="ARBA00023040"/>
    </source>
</evidence>
<feature type="domain" description="G-protein coupled receptors family 1 profile" evidence="10">
    <location>
        <begin position="50"/>
        <end position="280"/>
    </location>
</feature>
<evidence type="ECO:0000256" key="4">
    <source>
        <dbReference type="ARBA" id="ARBA00022989"/>
    </source>
</evidence>
<evidence type="ECO:0000256" key="8">
    <source>
        <dbReference type="ARBA" id="ARBA00023224"/>
    </source>
</evidence>
<comment type="caution">
    <text evidence="11">The sequence shown here is derived from an EMBL/GenBank/DDBJ whole genome shotgun (WGS) entry which is preliminary data.</text>
</comment>
<accession>A0AAD9Q239</accession>